<dbReference type="RefSeq" id="WP_208723763.1">
    <property type="nucleotide sequence ID" value="NZ_CP024636.1"/>
</dbReference>
<reference evidence="1" key="3">
    <citation type="submission" date="2023-07" db="EMBL/GenBank/DDBJ databases">
        <title>The extreme plant-growth-promoting properties of Pantoea phytobeneficialis PF55 revealed by functional and genomic analysis.</title>
        <authorList>
            <person name="Nascimento F.X."/>
            <person name="Marcio R.J."/>
        </authorList>
    </citation>
    <scope>NUCLEOTIDE SEQUENCE</scope>
    <source>
        <strain evidence="1">PF55</strain>
    </source>
</reference>
<dbReference type="Proteomes" id="UP000424872">
    <property type="component" value="Chromosome"/>
</dbReference>
<evidence type="ECO:0000313" key="3">
    <source>
        <dbReference type="Proteomes" id="UP000424872"/>
    </source>
</evidence>
<dbReference type="AlphaFoldDB" id="A0AAP9H6E4"/>
<name>A0AAP9H6E4_9GAMM</name>
<dbReference type="EMBL" id="JAUOOM010000032">
    <property type="protein sequence ID" value="MDO6409549.1"/>
    <property type="molecule type" value="Genomic_DNA"/>
</dbReference>
<evidence type="ECO:0000313" key="4">
    <source>
        <dbReference type="Proteomes" id="UP001171299"/>
    </source>
</evidence>
<reference evidence="2" key="2">
    <citation type="journal article" date="2020" name="Environ. Microbiol.">
        <title>The extreme plant-growth-promoting properties of Pantoea phytobeneficialis MSR2 revealed by functional and genomic analysis.</title>
        <authorList>
            <person name="Nascimento F.X."/>
            <person name="Hernandez A.G."/>
            <person name="Glick B.R."/>
            <person name="Rossi M.J."/>
        </authorList>
    </citation>
    <scope>NUCLEOTIDE SEQUENCE</scope>
    <source>
        <strain evidence="2">MSR2</strain>
    </source>
</reference>
<dbReference type="EMBL" id="CP024636">
    <property type="protein sequence ID" value="QGR07371.1"/>
    <property type="molecule type" value="Genomic_DNA"/>
</dbReference>
<dbReference type="KEGG" id="ppho:CTZ24_13475"/>
<reference evidence="3" key="1">
    <citation type="submission" date="2017-11" db="EMBL/GenBank/DDBJ databases">
        <title>Genome sequence of Pantoea sp. MSR2.</title>
        <authorList>
            <person name="Nascimento F.X."/>
        </authorList>
    </citation>
    <scope>NUCLEOTIDE SEQUENCE [LARGE SCALE GENOMIC DNA]</scope>
    <source>
        <strain evidence="3">MSR2</strain>
    </source>
</reference>
<accession>A0AAP9H6E4</accession>
<evidence type="ECO:0000313" key="1">
    <source>
        <dbReference type="EMBL" id="MDO6409549.1"/>
    </source>
</evidence>
<protein>
    <submittedName>
        <fullName evidence="2">Uncharacterized protein</fullName>
    </submittedName>
</protein>
<evidence type="ECO:0000313" key="2">
    <source>
        <dbReference type="EMBL" id="QGR07371.1"/>
    </source>
</evidence>
<keyword evidence="4" id="KW-1185">Reference proteome</keyword>
<sequence>MFAPINREMLERMVERYSDKHNPAPLTNLFTNIEQPNTTKLPYIVQISALKPNHKLNDMVMQPKPLLIVLAYNQIVSSLLDMQQKKAAFRAETLLDKKPKWLNSLANHHG</sequence>
<proteinExistence type="predicted"/>
<dbReference type="Proteomes" id="UP001171299">
    <property type="component" value="Unassembled WGS sequence"/>
</dbReference>
<organism evidence="2 3">
    <name type="scientific">Pantoea phytobeneficialis</name>
    <dbReference type="NCBI Taxonomy" id="2052056"/>
    <lineage>
        <taxon>Bacteria</taxon>
        <taxon>Pseudomonadati</taxon>
        <taxon>Pseudomonadota</taxon>
        <taxon>Gammaproteobacteria</taxon>
        <taxon>Enterobacterales</taxon>
        <taxon>Erwiniaceae</taxon>
        <taxon>Pantoea</taxon>
    </lineage>
</organism>
<gene>
    <name evidence="2" type="ORF">CTZ24_13475</name>
    <name evidence="1" type="ORF">Q3404_23530</name>
</gene>